<evidence type="ECO:0000313" key="7">
    <source>
        <dbReference type="Proteomes" id="UP000699462"/>
    </source>
</evidence>
<dbReference type="SUPFAM" id="SSF51197">
    <property type="entry name" value="Clavaminate synthase-like"/>
    <property type="match status" value="1"/>
</dbReference>
<dbReference type="GO" id="GO:0003712">
    <property type="term" value="F:transcription coregulator activity"/>
    <property type="evidence" value="ECO:0007669"/>
    <property type="project" value="TreeGrafter"/>
</dbReference>
<feature type="compositionally biased region" description="Basic and acidic residues" evidence="4">
    <location>
        <begin position="354"/>
        <end position="363"/>
    </location>
</feature>
<dbReference type="EMBL" id="JTDF01001839">
    <property type="protein sequence ID" value="KAF8569472.1"/>
    <property type="molecule type" value="Genomic_DNA"/>
</dbReference>
<dbReference type="GO" id="GO:0006357">
    <property type="term" value="P:regulation of transcription by RNA polymerase II"/>
    <property type="evidence" value="ECO:0007669"/>
    <property type="project" value="TreeGrafter"/>
</dbReference>
<keyword evidence="3" id="KW-0539">Nucleus</keyword>
<dbReference type="Gene3D" id="2.60.120.650">
    <property type="entry name" value="Cupin"/>
    <property type="match status" value="1"/>
</dbReference>
<dbReference type="GO" id="GO:0046872">
    <property type="term" value="F:metal ion binding"/>
    <property type="evidence" value="ECO:0007669"/>
    <property type="project" value="UniProtKB-KW"/>
</dbReference>
<dbReference type="InterPro" id="IPR045109">
    <property type="entry name" value="LSDs-like"/>
</dbReference>
<evidence type="ECO:0000313" key="6">
    <source>
        <dbReference type="EMBL" id="KAF8569472.1"/>
    </source>
</evidence>
<feature type="domain" description="JmjC" evidence="5">
    <location>
        <begin position="11"/>
        <end position="241"/>
    </location>
</feature>
<dbReference type="PANTHER" id="PTHR12549">
    <property type="entry name" value="JMJC DOMAIN-CONTAINING HISTONE DEMETHYLATION PROTEIN"/>
    <property type="match status" value="1"/>
</dbReference>
<evidence type="ECO:0000256" key="4">
    <source>
        <dbReference type="SAM" id="MobiDB-lite"/>
    </source>
</evidence>
<gene>
    <name evidence="6" type="ORF">P879_04621</name>
</gene>
<proteinExistence type="predicted"/>
<feature type="compositionally biased region" description="Low complexity" evidence="4">
    <location>
        <begin position="408"/>
        <end position="418"/>
    </location>
</feature>
<comment type="caution">
    <text evidence="6">The sequence shown here is derived from an EMBL/GenBank/DDBJ whole genome shotgun (WGS) entry which is preliminary data.</text>
</comment>
<dbReference type="PANTHER" id="PTHR12549:SF38">
    <property type="entry name" value="JMJC DOMAIN-CONTAINING HISTONE DEMETHYLASE 2, ISOFORM A"/>
    <property type="match status" value="1"/>
</dbReference>
<dbReference type="GO" id="GO:0032454">
    <property type="term" value="F:histone H3K9 demethylase activity"/>
    <property type="evidence" value="ECO:0007669"/>
    <property type="project" value="InterPro"/>
</dbReference>
<feature type="region of interest" description="Disordered" evidence="4">
    <location>
        <begin position="337"/>
        <end position="427"/>
    </location>
</feature>
<dbReference type="PROSITE" id="PS51184">
    <property type="entry name" value="JMJC"/>
    <property type="match status" value="1"/>
</dbReference>
<reference evidence="6 7" key="1">
    <citation type="submission" date="2019-07" db="EMBL/GenBank/DDBJ databases">
        <title>Annotation for the trematode Paragonimus westermani.</title>
        <authorList>
            <person name="Choi Y.-J."/>
        </authorList>
    </citation>
    <scope>NUCLEOTIDE SEQUENCE [LARGE SCALE GENOMIC DNA]</scope>
    <source>
        <strain evidence="6">180907_Pwestermani</strain>
    </source>
</reference>
<sequence>MSNLPLPEYTCREGQRNMAARLTSFFVCPDLGPKLYVAYGTGGSRSMGTTNLHVDIADAINILLYVGHPSDSVEESSANAEAVLNVMRQAHLDSVYMERAMRWMRHMQFTTNNTPTNQSPADDSDVGPPGALWHIFLPEDMPTLRAFLTQITEEETGASVEPGSDPIHDQLFYLDQPLLDRLYAYAGVLPCTLIQFCGDAVFVPAGAAHQVRNLNSCIKAAVDFVSPEHLPQCFQLIEEFRRLSTNHQNHEDKLQVKNMLFHAVKDALSVLLLANDTTTPTSEERGLKPDENTALFNIAQLFDPSRNMNGSEFFMNASLLNKEEVKKIDHVNHFCSEHSTRPTMDLPIGGCLEHSSDLPTNRKSDRKKIPKSMSNRGRTKGRPGRPKSMPTALLNSQDSPSYNGPKGSPDSDSSRSSSQVDHVQASGSIVEELRTLRPHSSPYHTTQTAVRCIDHCDQAIDQCSAQTDLPV</sequence>
<keyword evidence="2" id="KW-0479">Metal-binding</keyword>
<dbReference type="GO" id="GO:0000118">
    <property type="term" value="C:histone deacetylase complex"/>
    <property type="evidence" value="ECO:0007669"/>
    <property type="project" value="TreeGrafter"/>
</dbReference>
<dbReference type="Proteomes" id="UP000699462">
    <property type="component" value="Unassembled WGS sequence"/>
</dbReference>
<evidence type="ECO:0000256" key="2">
    <source>
        <dbReference type="ARBA" id="ARBA00022723"/>
    </source>
</evidence>
<name>A0A8T0DQI8_9TREM</name>
<protein>
    <recommendedName>
        <fullName evidence="5">JmjC domain-containing protein</fullName>
    </recommendedName>
</protein>
<comment type="subcellular location">
    <subcellularLocation>
        <location evidence="1">Nucleus</location>
    </subcellularLocation>
</comment>
<dbReference type="InterPro" id="IPR003347">
    <property type="entry name" value="JmjC_dom"/>
</dbReference>
<feature type="compositionally biased region" description="Polar residues" evidence="4">
    <location>
        <begin position="393"/>
        <end position="402"/>
    </location>
</feature>
<keyword evidence="7" id="KW-1185">Reference proteome</keyword>
<organism evidence="6 7">
    <name type="scientific">Paragonimus westermani</name>
    <dbReference type="NCBI Taxonomy" id="34504"/>
    <lineage>
        <taxon>Eukaryota</taxon>
        <taxon>Metazoa</taxon>
        <taxon>Spiralia</taxon>
        <taxon>Lophotrochozoa</taxon>
        <taxon>Platyhelminthes</taxon>
        <taxon>Trematoda</taxon>
        <taxon>Digenea</taxon>
        <taxon>Plagiorchiida</taxon>
        <taxon>Troglotremata</taxon>
        <taxon>Troglotrematidae</taxon>
        <taxon>Paragonimus</taxon>
    </lineage>
</organism>
<dbReference type="GO" id="GO:0031490">
    <property type="term" value="F:chromatin DNA binding"/>
    <property type="evidence" value="ECO:0007669"/>
    <property type="project" value="TreeGrafter"/>
</dbReference>
<evidence type="ECO:0000259" key="5">
    <source>
        <dbReference type="PROSITE" id="PS51184"/>
    </source>
</evidence>
<evidence type="ECO:0000256" key="1">
    <source>
        <dbReference type="ARBA" id="ARBA00004123"/>
    </source>
</evidence>
<dbReference type="OrthoDB" id="1667110at2759"/>
<dbReference type="Pfam" id="PF02373">
    <property type="entry name" value="JmjC"/>
    <property type="match status" value="1"/>
</dbReference>
<accession>A0A8T0DQI8</accession>
<dbReference type="SMART" id="SM00558">
    <property type="entry name" value="JmjC"/>
    <property type="match status" value="1"/>
</dbReference>
<dbReference type="AlphaFoldDB" id="A0A8T0DQI8"/>
<dbReference type="GO" id="GO:0000785">
    <property type="term" value="C:chromatin"/>
    <property type="evidence" value="ECO:0007669"/>
    <property type="project" value="TreeGrafter"/>
</dbReference>
<evidence type="ECO:0000256" key="3">
    <source>
        <dbReference type="ARBA" id="ARBA00023242"/>
    </source>
</evidence>